<comment type="caution">
    <text evidence="1">The sequence shown here is derived from an EMBL/GenBank/DDBJ whole genome shotgun (WGS) entry which is preliminary data.</text>
</comment>
<dbReference type="OrthoDB" id="3174737at2"/>
<evidence type="ECO:0000313" key="1">
    <source>
        <dbReference type="EMBL" id="OUN89538.1"/>
    </source>
</evidence>
<organism evidence="1 2">
    <name type="scientific">[Collinsella] massiliensis</name>
    <dbReference type="NCBI Taxonomy" id="1232426"/>
    <lineage>
        <taxon>Bacteria</taxon>
        <taxon>Bacillati</taxon>
        <taxon>Actinomycetota</taxon>
        <taxon>Coriobacteriia</taxon>
        <taxon>Coriobacteriales</taxon>
        <taxon>Coriobacteriaceae</taxon>
        <taxon>Enorma</taxon>
    </lineage>
</organism>
<name>A0A1Y3XZ07_9ACTN</name>
<dbReference type="EMBL" id="NFIE01000003">
    <property type="protein sequence ID" value="OUN89538.1"/>
    <property type="molecule type" value="Genomic_DNA"/>
</dbReference>
<dbReference type="RefSeq" id="WP_019239774.1">
    <property type="nucleotide sequence ID" value="NZ_CABKRW010000051.1"/>
</dbReference>
<protein>
    <submittedName>
        <fullName evidence="1">Uncharacterized protein</fullName>
    </submittedName>
</protein>
<dbReference type="AlphaFoldDB" id="A0A1Y3XZ07"/>
<reference evidence="2" key="1">
    <citation type="submission" date="2017-04" db="EMBL/GenBank/DDBJ databases">
        <title>Function of individual gut microbiota members based on whole genome sequencing of pure cultures obtained from chicken caecum.</title>
        <authorList>
            <person name="Medvecky M."/>
            <person name="Cejkova D."/>
            <person name="Polansky O."/>
            <person name="Karasova D."/>
            <person name="Kubasova T."/>
            <person name="Cizek A."/>
            <person name="Rychlik I."/>
        </authorList>
    </citation>
    <scope>NUCLEOTIDE SEQUENCE [LARGE SCALE GENOMIC DNA]</scope>
    <source>
        <strain evidence="2">An5</strain>
    </source>
</reference>
<accession>A0A1Y3XZ07</accession>
<proteinExistence type="predicted"/>
<gene>
    <name evidence="1" type="ORF">B5G02_01970</name>
</gene>
<dbReference type="Proteomes" id="UP000195781">
    <property type="component" value="Unassembled WGS sequence"/>
</dbReference>
<sequence length="106" mass="11746">MEVMAWALFPMMVYLIAAMPSKKYLRRLVGGEERHTSSLIALLKGRLGQPCTLVFDEFVAGIGAVRLSGTLVDVDDVWACMECADEKTGDVQLKVVRLSLVRSLEE</sequence>
<keyword evidence="2" id="KW-1185">Reference proteome</keyword>
<evidence type="ECO:0000313" key="2">
    <source>
        <dbReference type="Proteomes" id="UP000195781"/>
    </source>
</evidence>